<reference evidence="3" key="1">
    <citation type="submission" date="2023-03" db="EMBL/GenBank/DDBJ databases">
        <authorList>
            <person name="Julca I."/>
        </authorList>
    </citation>
    <scope>NUCLEOTIDE SEQUENCE</scope>
</reference>
<dbReference type="PANTHER" id="PTHR31301:SF103">
    <property type="entry name" value="LOB DOMAIN-CONTAINING PROTEIN 5-RELATED"/>
    <property type="match status" value="1"/>
</dbReference>
<accession>A0AAV1CZ16</accession>
<comment type="similarity">
    <text evidence="1">Belongs to the LOB domain-containing protein family.</text>
</comment>
<evidence type="ECO:0000256" key="1">
    <source>
        <dbReference type="ARBA" id="ARBA00005474"/>
    </source>
</evidence>
<evidence type="ECO:0000313" key="4">
    <source>
        <dbReference type="Proteomes" id="UP001161247"/>
    </source>
</evidence>
<name>A0AAV1CZ16_OLDCO</name>
<gene>
    <name evidence="3" type="ORF">OLC1_LOCUS10385</name>
</gene>
<proteinExistence type="inferred from homology"/>
<dbReference type="PANTHER" id="PTHR31301">
    <property type="entry name" value="LOB DOMAIN-CONTAINING PROTEIN 4-RELATED"/>
    <property type="match status" value="1"/>
</dbReference>
<dbReference type="InterPro" id="IPR004883">
    <property type="entry name" value="LOB"/>
</dbReference>
<dbReference type="EMBL" id="OX459120">
    <property type="protein sequence ID" value="CAI9100591.1"/>
    <property type="molecule type" value="Genomic_DNA"/>
</dbReference>
<dbReference type="PROSITE" id="PS50891">
    <property type="entry name" value="LOB"/>
    <property type="match status" value="1"/>
</dbReference>
<dbReference type="Pfam" id="PF03195">
    <property type="entry name" value="LOB"/>
    <property type="match status" value="1"/>
</dbReference>
<protein>
    <submittedName>
        <fullName evidence="3">OLC1v1037720C1</fullName>
    </submittedName>
</protein>
<organism evidence="3 4">
    <name type="scientific">Oldenlandia corymbosa var. corymbosa</name>
    <dbReference type="NCBI Taxonomy" id="529605"/>
    <lineage>
        <taxon>Eukaryota</taxon>
        <taxon>Viridiplantae</taxon>
        <taxon>Streptophyta</taxon>
        <taxon>Embryophyta</taxon>
        <taxon>Tracheophyta</taxon>
        <taxon>Spermatophyta</taxon>
        <taxon>Magnoliopsida</taxon>
        <taxon>eudicotyledons</taxon>
        <taxon>Gunneridae</taxon>
        <taxon>Pentapetalae</taxon>
        <taxon>asterids</taxon>
        <taxon>lamiids</taxon>
        <taxon>Gentianales</taxon>
        <taxon>Rubiaceae</taxon>
        <taxon>Rubioideae</taxon>
        <taxon>Spermacoceae</taxon>
        <taxon>Hedyotis-Oldenlandia complex</taxon>
        <taxon>Oldenlandia</taxon>
    </lineage>
</organism>
<keyword evidence="4" id="KW-1185">Reference proteome</keyword>
<dbReference type="Proteomes" id="UP001161247">
    <property type="component" value="Chromosome 3"/>
</dbReference>
<sequence length="162" mass="18210">MANEACAACKFHGWSCEPDCIYAPYFPSDKMEDFVSVHRVYGIDNFVEIVNSVTDEHDREVAAQTMIIEAKIREDDPVYGIAGVAALLQAQINSVQAELDLVQNQVQFWKDMEELERERELIEEQLDSCPLGLLSAVVVVVVDEWVQLNLNIEEVSESGSES</sequence>
<feature type="domain" description="LOB" evidence="2">
    <location>
        <begin position="4"/>
        <end position="106"/>
    </location>
</feature>
<evidence type="ECO:0000259" key="2">
    <source>
        <dbReference type="PROSITE" id="PS50891"/>
    </source>
</evidence>
<evidence type="ECO:0000313" key="3">
    <source>
        <dbReference type="EMBL" id="CAI9100591.1"/>
    </source>
</evidence>
<dbReference type="AlphaFoldDB" id="A0AAV1CZ16"/>